<keyword evidence="5" id="KW-0012">Acyltransferase</keyword>
<evidence type="ECO:0000256" key="1">
    <source>
        <dbReference type="ARBA" id="ARBA00009342"/>
    </source>
</evidence>
<sequence>MTKSNAVNHQPTFAVAAYEKGRTYRGVKQFDCGDKVINDYVKSNLKRDGERDNKKLFVLLNPQKDDEFVGFVSVHLYMLGKEAVPAEAFIYSLPKAVAVVKISMIAVTKQYQGDGWGRQLLKVALEHALEVAQVANDIKGVCLDAKAEVIDFYKRYRFTLVEEVPDENGTCLMFLPMSELLTLEDKRKRLEQREAS</sequence>
<name>A0A448S6X2_SERFO</name>
<evidence type="ECO:0000256" key="6">
    <source>
        <dbReference type="ARBA" id="ARBA00049880"/>
    </source>
</evidence>
<dbReference type="SUPFAM" id="SSF55729">
    <property type="entry name" value="Acyl-CoA N-acyltransferases (Nat)"/>
    <property type="match status" value="1"/>
</dbReference>
<dbReference type="Proteomes" id="UP000270487">
    <property type="component" value="Chromosome"/>
</dbReference>
<dbReference type="Pfam" id="PF13673">
    <property type="entry name" value="Acetyltransf_10"/>
    <property type="match status" value="1"/>
</dbReference>
<evidence type="ECO:0000256" key="5">
    <source>
        <dbReference type="ARBA" id="ARBA00023315"/>
    </source>
</evidence>
<reference evidence="8 9" key="1">
    <citation type="submission" date="2018-12" db="EMBL/GenBank/DDBJ databases">
        <authorList>
            <consortium name="Pathogen Informatics"/>
        </authorList>
    </citation>
    <scope>NUCLEOTIDE SEQUENCE [LARGE SCALE GENOMIC DNA]</scope>
    <source>
        <strain evidence="8 9">NCTC13193</strain>
    </source>
</reference>
<evidence type="ECO:0000256" key="3">
    <source>
        <dbReference type="ARBA" id="ARBA00022649"/>
    </source>
</evidence>
<evidence type="ECO:0000256" key="2">
    <source>
        <dbReference type="ARBA" id="ARBA00022491"/>
    </source>
</evidence>
<keyword evidence="4 8" id="KW-0808">Transferase</keyword>
<protein>
    <submittedName>
        <fullName evidence="8">Acetyltransferase (GNAT) family</fullName>
    </submittedName>
</protein>
<dbReference type="InterPro" id="IPR000182">
    <property type="entry name" value="GNAT_dom"/>
</dbReference>
<dbReference type="InterPro" id="IPR016181">
    <property type="entry name" value="Acyl_CoA_acyltransferase"/>
</dbReference>
<comment type="similarity">
    <text evidence="1">Belongs to the acetyltransferase family. GNAT subfamily.</text>
</comment>
<evidence type="ECO:0000313" key="8">
    <source>
        <dbReference type="EMBL" id="VEI63441.1"/>
    </source>
</evidence>
<evidence type="ECO:0000259" key="7">
    <source>
        <dbReference type="Pfam" id="PF13673"/>
    </source>
</evidence>
<feature type="domain" description="N-acetyltransferase" evidence="7">
    <location>
        <begin position="101"/>
        <end position="177"/>
    </location>
</feature>
<dbReference type="PANTHER" id="PTHR36449:SF1">
    <property type="entry name" value="ACETYLTRANSFERASE"/>
    <property type="match status" value="1"/>
</dbReference>
<comment type="catalytic activity">
    <reaction evidence="6">
        <text>glycyl-tRNA(Gly) + acetyl-CoA = N-acetylglycyl-tRNA(Gly) + CoA + H(+)</text>
        <dbReference type="Rhea" id="RHEA:81867"/>
        <dbReference type="Rhea" id="RHEA-COMP:9683"/>
        <dbReference type="Rhea" id="RHEA-COMP:19766"/>
        <dbReference type="ChEBI" id="CHEBI:15378"/>
        <dbReference type="ChEBI" id="CHEBI:57287"/>
        <dbReference type="ChEBI" id="CHEBI:57288"/>
        <dbReference type="ChEBI" id="CHEBI:78522"/>
        <dbReference type="ChEBI" id="CHEBI:232036"/>
    </reaction>
</comment>
<accession>A0A448S6X2</accession>
<dbReference type="Gene3D" id="3.40.630.30">
    <property type="match status" value="1"/>
</dbReference>
<dbReference type="CDD" id="cd04301">
    <property type="entry name" value="NAT_SF"/>
    <property type="match status" value="1"/>
</dbReference>
<evidence type="ECO:0000313" key="9">
    <source>
        <dbReference type="Proteomes" id="UP000270487"/>
    </source>
</evidence>
<keyword evidence="2" id="KW-0678">Repressor</keyword>
<proteinExistence type="inferred from homology"/>
<dbReference type="GO" id="GO:0016747">
    <property type="term" value="F:acyltransferase activity, transferring groups other than amino-acyl groups"/>
    <property type="evidence" value="ECO:0007669"/>
    <property type="project" value="InterPro"/>
</dbReference>
<organism evidence="8 9">
    <name type="scientific">Serratia fonticola</name>
    <dbReference type="NCBI Taxonomy" id="47917"/>
    <lineage>
        <taxon>Bacteria</taxon>
        <taxon>Pseudomonadati</taxon>
        <taxon>Pseudomonadota</taxon>
        <taxon>Gammaproteobacteria</taxon>
        <taxon>Enterobacterales</taxon>
        <taxon>Yersiniaceae</taxon>
        <taxon>Serratia</taxon>
    </lineage>
</organism>
<evidence type="ECO:0000256" key="4">
    <source>
        <dbReference type="ARBA" id="ARBA00022679"/>
    </source>
</evidence>
<dbReference type="AlphaFoldDB" id="A0A448S6X2"/>
<dbReference type="PANTHER" id="PTHR36449">
    <property type="entry name" value="ACETYLTRANSFERASE-RELATED"/>
    <property type="match status" value="1"/>
</dbReference>
<dbReference type="RefSeq" id="WP_141131098.1">
    <property type="nucleotide sequence ID" value="NZ_CAMISM010000002.1"/>
</dbReference>
<dbReference type="EMBL" id="LR134492">
    <property type="protein sequence ID" value="VEI63441.1"/>
    <property type="molecule type" value="Genomic_DNA"/>
</dbReference>
<keyword evidence="3" id="KW-1277">Toxin-antitoxin system</keyword>
<gene>
    <name evidence="8" type="ORF">NCTC13193_00772</name>
</gene>